<dbReference type="EMBL" id="AP022839">
    <property type="protein sequence ID" value="BCA95876.1"/>
    <property type="molecule type" value="Genomic_DNA"/>
</dbReference>
<keyword evidence="1" id="KW-0274">FAD</keyword>
<keyword evidence="4" id="KW-1185">Reference proteome</keyword>
<dbReference type="InterPro" id="IPR016170">
    <property type="entry name" value="Cytok_DH_C_sf"/>
</dbReference>
<dbReference type="InterPro" id="IPR010031">
    <property type="entry name" value="FAD_lactone_oxidase-like"/>
</dbReference>
<sequence length="429" mass="48511">MHSKKMLLTNFSRAIHSESVCVRPDNEKQLADYLTLNKPTNILARGTGLSYSDSCLNENGLVIDTKRLNHLIHFDSSSGTVVCQGGTSFKDLFLLDPEFIPPVLPGTVHATVAGGLAHDVHGKNNSLEGSLGHHISWFELLLNDKTIRCSREQHPDLFHATIAGLGLTGIITRVAIRLKKASRFVQVENTVWDSINSLTDQMSTNSTHYDYQVAWLDLLHSSPRALLSTANHCPPIPYKEKKSHTVPRLPFGLIRSWNMKLFNSFYISSKKAREQISLEEFNNPLDKIGRWNRLYGPNGLIQFQAVFDKDNVLDTLEHLLKLIHHHRATPSLAVLKLFGQSGEGLLSFCKPGFTLAIDFIHNEQAKKAIKAMNQWITEINGRIYLAKDLLLIPEQYQKMYINHTRFSQILSDNQCRMQSDLAKRLGIKR</sequence>
<evidence type="ECO:0000259" key="2">
    <source>
        <dbReference type="PROSITE" id="PS51387"/>
    </source>
</evidence>
<dbReference type="InterPro" id="IPR016167">
    <property type="entry name" value="FAD-bd_PCMH_sub1"/>
</dbReference>
<dbReference type="KEGG" id="lant:TUM19329_22370"/>
<dbReference type="InterPro" id="IPR016169">
    <property type="entry name" value="FAD-bd_PCMH_sub2"/>
</dbReference>
<dbReference type="RefSeq" id="WP_173237361.1">
    <property type="nucleotide sequence ID" value="NZ_AP022839.1"/>
</dbReference>
<dbReference type="Pfam" id="PF01565">
    <property type="entry name" value="FAD_binding_4"/>
    <property type="match status" value="1"/>
</dbReference>
<evidence type="ECO:0000313" key="3">
    <source>
        <dbReference type="EMBL" id="BCA95876.1"/>
    </source>
</evidence>
<name>A0A6F8T7D3_9GAMM</name>
<dbReference type="AlphaFoldDB" id="A0A6F8T7D3"/>
<dbReference type="Proteomes" id="UP000502894">
    <property type="component" value="Chromosome"/>
</dbReference>
<accession>A0A6F8T7D3</accession>
<dbReference type="InterPro" id="IPR036318">
    <property type="entry name" value="FAD-bd_PCMH-like_sf"/>
</dbReference>
<gene>
    <name evidence="3" type="ORF">TUM19329_22370</name>
</gene>
<dbReference type="PANTHER" id="PTHR43762:SF1">
    <property type="entry name" value="D-ARABINONO-1,4-LACTONE OXIDASE"/>
    <property type="match status" value="1"/>
</dbReference>
<dbReference type="Gene3D" id="3.40.462.10">
    <property type="entry name" value="FAD-linked oxidases, C-terminal domain"/>
    <property type="match status" value="1"/>
</dbReference>
<dbReference type="InterPro" id="IPR016166">
    <property type="entry name" value="FAD-bd_PCMH"/>
</dbReference>
<dbReference type="PANTHER" id="PTHR43762">
    <property type="entry name" value="L-GULONOLACTONE OXIDASE"/>
    <property type="match status" value="1"/>
</dbReference>
<organism evidence="3 4">
    <name type="scientific">Legionella antarctica</name>
    <dbReference type="NCBI Taxonomy" id="2708020"/>
    <lineage>
        <taxon>Bacteria</taxon>
        <taxon>Pseudomonadati</taxon>
        <taxon>Pseudomonadota</taxon>
        <taxon>Gammaproteobacteria</taxon>
        <taxon>Legionellales</taxon>
        <taxon>Legionellaceae</taxon>
        <taxon>Legionella</taxon>
    </lineage>
</organism>
<dbReference type="PROSITE" id="PS51387">
    <property type="entry name" value="FAD_PCMH"/>
    <property type="match status" value="1"/>
</dbReference>
<evidence type="ECO:0000313" key="4">
    <source>
        <dbReference type="Proteomes" id="UP000502894"/>
    </source>
</evidence>
<dbReference type="GO" id="GO:0071949">
    <property type="term" value="F:FAD binding"/>
    <property type="evidence" value="ECO:0007669"/>
    <property type="project" value="InterPro"/>
</dbReference>
<protein>
    <submittedName>
        <fullName evidence="3">L-gulonolactone oxidase</fullName>
    </submittedName>
</protein>
<keyword evidence="1" id="KW-0285">Flavoprotein</keyword>
<proteinExistence type="predicted"/>
<dbReference type="GO" id="GO:0016899">
    <property type="term" value="F:oxidoreductase activity, acting on the CH-OH group of donors, oxygen as acceptor"/>
    <property type="evidence" value="ECO:0007669"/>
    <property type="project" value="InterPro"/>
</dbReference>
<dbReference type="SUPFAM" id="SSF56176">
    <property type="entry name" value="FAD-binding/transporter-associated domain-like"/>
    <property type="match status" value="1"/>
</dbReference>
<evidence type="ECO:0000256" key="1">
    <source>
        <dbReference type="ARBA" id="ARBA00022827"/>
    </source>
</evidence>
<dbReference type="Gene3D" id="3.30.43.10">
    <property type="entry name" value="Uridine Diphospho-n-acetylenolpyruvylglucosamine Reductase, domain 2"/>
    <property type="match status" value="1"/>
</dbReference>
<reference evidence="3" key="1">
    <citation type="journal article" date="2020" name="Microbiol. Resour. Announc.">
        <title>Complete Genome Sequence of Novel Psychrotolerant Legionella Strain TUM19329, Isolated from Antarctic Lake Sediment.</title>
        <authorList>
            <person name="Shimada S."/>
            <person name="Nakai R."/>
            <person name="Aoki K."/>
            <person name="Shimoeda N."/>
            <person name="Ohno G."/>
            <person name="Miyazaki Y."/>
            <person name="Kudoh S."/>
            <person name="Imura S."/>
            <person name="Watanabe K."/>
            <person name="Ishii Y."/>
            <person name="Tateda K."/>
        </authorList>
    </citation>
    <scope>NUCLEOTIDE SEQUENCE [LARGE SCALE GENOMIC DNA]</scope>
    <source>
        <strain evidence="3">TUM19329</strain>
    </source>
</reference>
<dbReference type="Gene3D" id="3.30.465.10">
    <property type="match status" value="1"/>
</dbReference>
<dbReference type="InterPro" id="IPR006094">
    <property type="entry name" value="Oxid_FAD_bind_N"/>
</dbReference>
<feature type="domain" description="FAD-binding PCMH-type" evidence="2">
    <location>
        <begin position="14"/>
        <end position="181"/>
    </location>
</feature>